<organism evidence="9">
    <name type="scientific">uncultured Armatimonadetes bacterium</name>
    <dbReference type="NCBI Taxonomy" id="157466"/>
    <lineage>
        <taxon>Bacteria</taxon>
        <taxon>Bacillati</taxon>
        <taxon>Armatimonadota</taxon>
        <taxon>environmental samples</taxon>
    </lineage>
</organism>
<keyword evidence="6" id="KW-0653">Protein transport</keyword>
<dbReference type="AlphaFoldDB" id="A0A6J4J6B8"/>
<evidence type="ECO:0000256" key="5">
    <source>
        <dbReference type="ARBA" id="ARBA00023136"/>
    </source>
</evidence>
<reference evidence="9" key="1">
    <citation type="submission" date="2020-02" db="EMBL/GenBank/DDBJ databases">
        <authorList>
            <person name="Meier V. D."/>
        </authorList>
    </citation>
    <scope>NUCLEOTIDE SEQUENCE</scope>
    <source>
        <strain evidence="9">AVDCRST_MAG63</strain>
    </source>
</reference>
<name>A0A6J4J6B8_9BACT</name>
<evidence type="ECO:0000313" key="9">
    <source>
        <dbReference type="EMBL" id="CAA9270622.1"/>
    </source>
</evidence>
<gene>
    <name evidence="9" type="ORF">AVDCRST_MAG63-2907</name>
</gene>
<keyword evidence="9" id="KW-0966">Cell projection</keyword>
<keyword evidence="9" id="KW-0282">Flagellum</keyword>
<feature type="transmembrane region" description="Helical" evidence="7">
    <location>
        <begin position="31"/>
        <end position="53"/>
    </location>
</feature>
<keyword evidence="2" id="KW-1003">Cell membrane</keyword>
<evidence type="ECO:0000256" key="4">
    <source>
        <dbReference type="ARBA" id="ARBA00022989"/>
    </source>
</evidence>
<keyword evidence="9" id="KW-0969">Cilium</keyword>
<dbReference type="EMBL" id="CADCTO010000380">
    <property type="protein sequence ID" value="CAA9270622.1"/>
    <property type="molecule type" value="Genomic_DNA"/>
</dbReference>
<dbReference type="GO" id="GO:0071978">
    <property type="term" value="P:bacterial-type flagellum-dependent swarming motility"/>
    <property type="evidence" value="ECO:0007669"/>
    <property type="project" value="InterPro"/>
</dbReference>
<keyword evidence="6" id="KW-0813">Transport</keyword>
<sequence>MDRSTLIGLLVGWGALTGAVIWEGGPGALRAFWNGPAFLLVAGGTLGATILSFPIERIRQLRAVVRKAFVAEDVDTGRIVRTLVGFADRARRDGLLSLEEDMRREPDPFLKKGIRLAIDGTDPEIVRDILETELAQLEARHREGANLLLSMGGFAPTLGVIGTVAGLVFMLLEMSDQESMGRKISGAFIATLYGVSFANLLFLPLGSKLKRRSEAEVLRREMMIEGILAVQSGDNPRLVEQKLTAFLPPSERPSARQAPK</sequence>
<evidence type="ECO:0000256" key="6">
    <source>
        <dbReference type="RuleBase" id="RU004057"/>
    </source>
</evidence>
<evidence type="ECO:0000256" key="1">
    <source>
        <dbReference type="ARBA" id="ARBA00004651"/>
    </source>
</evidence>
<comment type="similarity">
    <text evidence="6">Belongs to the exbB/tolQ family.</text>
</comment>
<dbReference type="GO" id="GO:0015031">
    <property type="term" value="P:protein transport"/>
    <property type="evidence" value="ECO:0007669"/>
    <property type="project" value="UniProtKB-KW"/>
</dbReference>
<dbReference type="GO" id="GO:0006935">
    <property type="term" value="P:chemotaxis"/>
    <property type="evidence" value="ECO:0007669"/>
    <property type="project" value="InterPro"/>
</dbReference>
<evidence type="ECO:0000256" key="7">
    <source>
        <dbReference type="SAM" id="Phobius"/>
    </source>
</evidence>
<feature type="transmembrane region" description="Helical" evidence="7">
    <location>
        <begin position="184"/>
        <end position="203"/>
    </location>
</feature>
<feature type="transmembrane region" description="Helical" evidence="7">
    <location>
        <begin position="147"/>
        <end position="172"/>
    </location>
</feature>
<proteinExistence type="inferred from homology"/>
<evidence type="ECO:0000256" key="2">
    <source>
        <dbReference type="ARBA" id="ARBA00022475"/>
    </source>
</evidence>
<keyword evidence="4 7" id="KW-1133">Transmembrane helix</keyword>
<evidence type="ECO:0000256" key="3">
    <source>
        <dbReference type="ARBA" id="ARBA00022692"/>
    </source>
</evidence>
<dbReference type="Pfam" id="PF01618">
    <property type="entry name" value="MotA_ExbB"/>
    <property type="match status" value="1"/>
</dbReference>
<feature type="domain" description="MotA/TolQ/ExbB proton channel" evidence="8">
    <location>
        <begin position="105"/>
        <end position="222"/>
    </location>
</feature>
<dbReference type="GO" id="GO:0005886">
    <property type="term" value="C:plasma membrane"/>
    <property type="evidence" value="ECO:0007669"/>
    <property type="project" value="UniProtKB-SubCell"/>
</dbReference>
<keyword evidence="5 7" id="KW-0472">Membrane</keyword>
<evidence type="ECO:0000259" key="8">
    <source>
        <dbReference type="Pfam" id="PF01618"/>
    </source>
</evidence>
<protein>
    <submittedName>
        <fullName evidence="9">Flagellar motor rotation protein MotA</fullName>
    </submittedName>
</protein>
<accession>A0A6J4J6B8</accession>
<keyword evidence="3 7" id="KW-0812">Transmembrane</keyword>
<dbReference type="NCBIfam" id="NF006583">
    <property type="entry name" value="PRK09109.1"/>
    <property type="match status" value="1"/>
</dbReference>
<dbReference type="InterPro" id="IPR002898">
    <property type="entry name" value="MotA_ExbB_proton_chnl"/>
</dbReference>
<dbReference type="PANTHER" id="PTHR30433">
    <property type="entry name" value="CHEMOTAXIS PROTEIN MOTA"/>
    <property type="match status" value="1"/>
</dbReference>
<dbReference type="InterPro" id="IPR047055">
    <property type="entry name" value="MotA-like"/>
</dbReference>
<comment type="subcellular location">
    <subcellularLocation>
        <location evidence="1">Cell membrane</location>
        <topology evidence="1">Multi-pass membrane protein</topology>
    </subcellularLocation>
    <subcellularLocation>
        <location evidence="6">Membrane</location>
        <topology evidence="6">Multi-pass membrane protein</topology>
    </subcellularLocation>
</comment>